<feature type="active site" description="Nucleophile" evidence="7">
    <location>
        <position position="303"/>
    </location>
</feature>
<evidence type="ECO:0000256" key="3">
    <source>
        <dbReference type="ARBA" id="ARBA00022723"/>
    </source>
</evidence>
<keyword evidence="3 8" id="KW-0479">Metal-binding</keyword>
<feature type="coiled-coil region" evidence="9">
    <location>
        <begin position="22"/>
        <end position="56"/>
    </location>
</feature>
<reference evidence="12 13" key="1">
    <citation type="submission" date="2018-06" db="EMBL/GenBank/DDBJ databases">
        <authorList>
            <consortium name="IHU Genomes"/>
        </authorList>
    </citation>
    <scope>NUCLEOTIDE SEQUENCE [LARGE SCALE GENOMIC DNA]</scope>
    <source>
        <strain evidence="12 13">NEC25</strain>
    </source>
</reference>
<sequence length="552" mass="64953">MRDEYLILVVILGMIAFGQYLKRQIKSELKDGEIELINKERECSDDEDSIQNIEKNIKPDKNDLDLDKNRVVSKNQTMMQMFEWYSPNDGTMYKKIKEDIKDLSENGITTIWMPPACKSVGGIYDVGYGIYDLYDLGEFDQKGSIRTKYGTKEEYIQVIEEVHKYNMEVYADVVFNHKAGADDSEIVKAIQVETYDRNIEIGEVKGIESHTIFTFPSRNNKYSDYKWNHKDFTGIDYDNLTKENGIYKFFNKEWATDVDTENGNYDYLMFADVDINNINVQNELIKWGKWFIDETNIDGFRLDAVKHIQFDFFKIWLDEMRKYKKKDMFAVGEYWSYDPQKLKYYMKKSGNSMNLFDVPLHFAFYEASKSFGYFDMRTLLEKSYLKDNPDRTCTFVDNHDTQLGQSLQSWVEPWFKPIAYTFILTRKEGYPCIFYGDYYGIPHNNYKGIKDELDIILKVRKNYAYGIQHDYFDDYHIVGWTREGDLEHKNSGLAAIITDECGGEKNMYVGTKFVDEVFVDITKNFEEEIKINSEGIGKFKVKDGSCSIWIKK</sequence>
<gene>
    <name evidence="12" type="primary">amyS_1</name>
    <name evidence="11" type="synonym">amyS</name>
    <name evidence="11" type="ORF">CNEO_43868</name>
    <name evidence="12" type="ORF">CNEONATNEC25_01658</name>
</gene>
<feature type="binding site" evidence="8">
    <location>
        <position position="176"/>
    </location>
    <ligand>
        <name>Ca(2+)</name>
        <dbReference type="ChEBI" id="CHEBI:29108"/>
        <label>1</label>
    </ligand>
</feature>
<dbReference type="InterPro" id="IPR013780">
    <property type="entry name" value="Glyco_hydro_b"/>
</dbReference>
<keyword evidence="5" id="KW-0119">Carbohydrate metabolism</keyword>
<evidence type="ECO:0000313" key="13">
    <source>
        <dbReference type="Proteomes" id="UP000431451"/>
    </source>
</evidence>
<dbReference type="CDD" id="cd11318">
    <property type="entry name" value="AmyAc_bac_fung_AmyA"/>
    <property type="match status" value="1"/>
</dbReference>
<dbReference type="InterPro" id="IPR006047">
    <property type="entry name" value="GH13_cat_dom"/>
</dbReference>
<dbReference type="Pfam" id="PF00128">
    <property type="entry name" value="Alpha-amylase"/>
    <property type="match status" value="1"/>
</dbReference>
<feature type="binding site" evidence="8">
    <location>
        <position position="272"/>
    </location>
    <ligand>
        <name>Ca(2+)</name>
        <dbReference type="ChEBI" id="CHEBI:29108"/>
        <label>1</label>
    </ligand>
</feature>
<dbReference type="Gene3D" id="2.40.30.140">
    <property type="match status" value="1"/>
</dbReference>
<dbReference type="SUPFAM" id="SSF51011">
    <property type="entry name" value="Glycosyl hydrolase domain"/>
    <property type="match status" value="1"/>
</dbReference>
<evidence type="ECO:0000259" key="10">
    <source>
        <dbReference type="SMART" id="SM00642"/>
    </source>
</evidence>
<dbReference type="InterPro" id="IPR017853">
    <property type="entry name" value="GH"/>
</dbReference>
<dbReference type="EMBL" id="UWJD01000001">
    <property type="protein sequence ID" value="VCT84059.1"/>
    <property type="molecule type" value="Genomic_DNA"/>
</dbReference>
<keyword evidence="4 12" id="KW-0378">Hydrolase</keyword>
<evidence type="ECO:0000256" key="6">
    <source>
        <dbReference type="ARBA" id="ARBA00023295"/>
    </source>
</evidence>
<protein>
    <submittedName>
        <fullName evidence="12">Alpha-amylase</fullName>
        <ecNumber evidence="12">3.2.1.1</ecNumber>
    </submittedName>
</protein>
<dbReference type="SMART" id="SM00642">
    <property type="entry name" value="Aamy"/>
    <property type="match status" value="1"/>
</dbReference>
<feature type="binding site" evidence="8">
    <location>
        <position position="266"/>
    </location>
    <ligand>
        <name>Ca(2+)</name>
        <dbReference type="ChEBI" id="CHEBI:29108"/>
        <label>1</label>
    </ligand>
</feature>
<feature type="binding site" evidence="8">
    <location>
        <position position="307"/>
    </location>
    <ligand>
        <name>Ca(2+)</name>
        <dbReference type="ChEBI" id="CHEBI:29108"/>
        <label>1</label>
    </ligand>
</feature>
<feature type="binding site" evidence="8">
    <location>
        <position position="499"/>
    </location>
    <ligand>
        <name>Ca(2+)</name>
        <dbReference type="ChEBI" id="CHEBI:29108"/>
        <label>3</label>
    </ligand>
</feature>
<dbReference type="GO" id="GO:0004556">
    <property type="term" value="F:alpha-amylase activity"/>
    <property type="evidence" value="ECO:0007669"/>
    <property type="project" value="UniProtKB-EC"/>
</dbReference>
<dbReference type="PIRSF" id="PIRSF001021">
    <property type="entry name" value="Alph-amls_thrmst"/>
    <property type="match status" value="1"/>
</dbReference>
<organism evidence="12 13">
    <name type="scientific">Clostridium neonatale</name>
    <dbReference type="NCBI Taxonomy" id="137838"/>
    <lineage>
        <taxon>Bacteria</taxon>
        <taxon>Bacillati</taxon>
        <taxon>Bacillota</taxon>
        <taxon>Clostridia</taxon>
        <taxon>Eubacteriales</taxon>
        <taxon>Clostridiaceae</taxon>
        <taxon>Clostridium</taxon>
    </lineage>
</organism>
<dbReference type="Gene3D" id="2.60.40.1180">
    <property type="entry name" value="Golgi alpha-mannosidase II"/>
    <property type="match status" value="1"/>
</dbReference>
<dbReference type="RefSeq" id="WP_243145142.1">
    <property type="nucleotide sequence ID" value="NZ_CAKJVE010000004.1"/>
</dbReference>
<dbReference type="PANTHER" id="PTHR43447">
    <property type="entry name" value="ALPHA-AMYLASE"/>
    <property type="match status" value="1"/>
</dbReference>
<keyword evidence="9" id="KW-0175">Coiled coil</keyword>
<evidence type="ECO:0000313" key="12">
    <source>
        <dbReference type="EMBL" id="VCT84059.1"/>
    </source>
</evidence>
<evidence type="ECO:0000256" key="8">
    <source>
        <dbReference type="PIRSR" id="PIRSR001021-2"/>
    </source>
</evidence>
<dbReference type="Proteomes" id="UP000789738">
    <property type="component" value="Unassembled WGS sequence"/>
</dbReference>
<dbReference type="AlphaFoldDB" id="A0A653AQT9"/>
<evidence type="ECO:0000256" key="5">
    <source>
        <dbReference type="ARBA" id="ARBA00023277"/>
    </source>
</evidence>
<comment type="cofactor">
    <cofactor evidence="1">
        <name>Ca(2+)</name>
        <dbReference type="ChEBI" id="CHEBI:29108"/>
    </cofactor>
</comment>
<dbReference type="SUPFAM" id="SSF51445">
    <property type="entry name" value="(Trans)glycosidases"/>
    <property type="match status" value="1"/>
</dbReference>
<feature type="binding site" evidence="8">
    <location>
        <position position="372"/>
    </location>
    <ligand>
        <name>Ca(2+)</name>
        <dbReference type="ChEBI" id="CHEBI:29108"/>
        <label>3</label>
    </ligand>
</feature>
<accession>A0A653AQT9</accession>
<dbReference type="NCBIfam" id="NF006968">
    <property type="entry name" value="PRK09441.1-1"/>
    <property type="match status" value="1"/>
</dbReference>
<keyword evidence="6 12" id="KW-0326">Glycosidase</keyword>
<dbReference type="NCBIfam" id="NF006969">
    <property type="entry name" value="PRK09441.1-2"/>
    <property type="match status" value="1"/>
</dbReference>
<comment type="similarity">
    <text evidence="2">Belongs to the glycosyl hydrolase 13 family.</text>
</comment>
<evidence type="ECO:0000256" key="4">
    <source>
        <dbReference type="ARBA" id="ARBA00022801"/>
    </source>
</evidence>
<keyword evidence="8" id="KW-0106">Calcium</keyword>
<dbReference type="Proteomes" id="UP000431451">
    <property type="component" value="Unassembled WGS sequence"/>
</dbReference>
<dbReference type="InterPro" id="IPR013776">
    <property type="entry name" value="A-amylase_thermo"/>
</dbReference>
<proteinExistence type="inferred from homology"/>
<dbReference type="GO" id="GO:0005509">
    <property type="term" value="F:calcium ion binding"/>
    <property type="evidence" value="ECO:0007669"/>
    <property type="project" value="InterPro"/>
</dbReference>
<dbReference type="Gene3D" id="3.20.20.80">
    <property type="entry name" value="Glycosidases"/>
    <property type="match status" value="1"/>
</dbReference>
<reference evidence="11" key="2">
    <citation type="submission" date="2021-10" db="EMBL/GenBank/DDBJ databases">
        <authorList>
            <person name="Mesa V."/>
        </authorList>
    </citation>
    <scope>NUCLEOTIDE SEQUENCE</scope>
    <source>
        <strain evidence="11">CC3_PB</strain>
    </source>
</reference>
<dbReference type="GO" id="GO:0005975">
    <property type="term" value="P:carbohydrate metabolic process"/>
    <property type="evidence" value="ECO:0007669"/>
    <property type="project" value="InterPro"/>
</dbReference>
<dbReference type="EC" id="3.2.1.1" evidence="12"/>
<evidence type="ECO:0000313" key="11">
    <source>
        <dbReference type="EMBL" id="CAG9708861.1"/>
    </source>
</evidence>
<feature type="domain" description="Glycosyl hydrolase family 13 catalytic" evidence="10">
    <location>
        <begin position="76"/>
        <end position="460"/>
    </location>
</feature>
<feature type="active site" description="Proton donor" evidence="7">
    <location>
        <position position="333"/>
    </location>
</feature>
<evidence type="ECO:0000256" key="1">
    <source>
        <dbReference type="ARBA" id="ARBA00001913"/>
    </source>
</evidence>
<evidence type="ECO:0000256" key="9">
    <source>
        <dbReference type="SAM" id="Coils"/>
    </source>
</evidence>
<feature type="binding site" evidence="8">
    <location>
        <position position="274"/>
    </location>
    <ligand>
        <name>Ca(2+)</name>
        <dbReference type="ChEBI" id="CHEBI:29108"/>
        <label>2</label>
    </ligand>
</feature>
<evidence type="ECO:0000256" key="7">
    <source>
        <dbReference type="PIRSR" id="PIRSR001021-1"/>
    </source>
</evidence>
<evidence type="ECO:0000256" key="2">
    <source>
        <dbReference type="ARBA" id="ARBA00008061"/>
    </source>
</evidence>
<dbReference type="EMBL" id="CAKJVE010000004">
    <property type="protein sequence ID" value="CAG9708861.1"/>
    <property type="molecule type" value="Genomic_DNA"/>
</dbReference>
<name>A0A653AQT9_9CLOT</name>